<dbReference type="AlphaFoldDB" id="A0A7I6GVD4"/>
<gene>
    <name evidence="2" type="ordered locus">BGA73</name>
    <name evidence="3" type="ORF">DB299_04305</name>
</gene>
<reference evidence="3" key="3">
    <citation type="journal article" date="2018" name="PLoS ONE">
        <title>The genus Borrelia reloaded.</title>
        <authorList>
            <person name="Margos G."/>
            <person name="Gofton A."/>
            <person name="Wibberg D."/>
            <person name="Dangel A."/>
            <person name="Marosevic D."/>
            <person name="Loh S.M."/>
            <person name="Oskam C."/>
            <person name="Fingerle V."/>
        </authorList>
    </citation>
    <scope>NUCLEOTIDE SEQUENCE</scope>
    <source>
        <strain evidence="3">PBi</strain>
    </source>
</reference>
<protein>
    <submittedName>
        <fullName evidence="2">Antigen, P35, putative</fullName>
    </submittedName>
</protein>
<proteinExistence type="predicted"/>
<keyword evidence="2" id="KW-0614">Plasmid</keyword>
<geneLocation type="plasmid" evidence="4 5">
    <name>lp54</name>
</geneLocation>
<keyword evidence="1" id="KW-0175">Coiled coil</keyword>
<dbReference type="Proteomes" id="UP000002276">
    <property type="component" value="Plasmid lp54"/>
</dbReference>
<evidence type="ECO:0000256" key="1">
    <source>
        <dbReference type="SAM" id="Coils"/>
    </source>
</evidence>
<dbReference type="KEGG" id="bga:BGA73"/>
<feature type="coiled-coil region" evidence="1">
    <location>
        <begin position="43"/>
        <end position="93"/>
    </location>
</feature>
<dbReference type="Gene3D" id="1.10.3160.10">
    <property type="entry name" value="Bbcrasp-1"/>
    <property type="match status" value="1"/>
</dbReference>
<dbReference type="OrthoDB" id="352001at2"/>
<evidence type="ECO:0000313" key="5">
    <source>
        <dbReference type="Proteomes" id="UP000274630"/>
    </source>
</evidence>
<evidence type="ECO:0000313" key="4">
    <source>
        <dbReference type="Proteomes" id="UP000002276"/>
    </source>
</evidence>
<reference evidence="2 4" key="1">
    <citation type="journal article" date="2004" name="Nucleic Acids Res.">
        <title>Comparative analysis of the Borrelia garinii genome.</title>
        <authorList>
            <person name="Glockner G."/>
            <person name="Lehmann R."/>
            <person name="Romualdi A."/>
            <person name="Pradella S."/>
            <person name="Schulte-Spechtel U."/>
            <person name="Schilhabel M."/>
            <person name="Wilske B."/>
            <person name="Suhnel J."/>
            <person name="Platzer M."/>
        </authorList>
    </citation>
    <scope>NUCLEOTIDE SEQUENCE [LARGE SCALE GENOMIC DNA]</scope>
    <source>
        <strain evidence="4">ATCC BAA-2496 / DSM 23469 / PBi</strain>
        <strain evidence="2">PBi</strain>
        <plasmid evidence="4">lp54</plasmid>
    </source>
</reference>
<organism evidence="2 4">
    <name type="scientific">Borrelia garinii subsp. bavariensis (strain ATCC BAA-2496 / DSM 23469 / PBi)</name>
    <name type="common">Borreliella bavariensis</name>
    <dbReference type="NCBI Taxonomy" id="290434"/>
    <lineage>
        <taxon>Bacteria</taxon>
        <taxon>Pseudomonadati</taxon>
        <taxon>Spirochaetota</taxon>
        <taxon>Spirochaetia</taxon>
        <taxon>Spirochaetales</taxon>
        <taxon>Borreliaceae</taxon>
        <taxon>Borreliella</taxon>
    </lineage>
</organism>
<dbReference type="EMBL" id="CP028873">
    <property type="protein sequence ID" value="AZA27181.1"/>
    <property type="molecule type" value="Genomic_DNA"/>
</dbReference>
<dbReference type="Pfam" id="PF05714">
    <property type="entry name" value="PFam54_60"/>
    <property type="match status" value="1"/>
</dbReference>
<keyword evidence="5" id="KW-1185">Reference proteome</keyword>
<dbReference type="NCBIfam" id="NF033728">
    <property type="entry name" value="borfam54_1"/>
    <property type="match status" value="1"/>
</dbReference>
<reference evidence="2" key="2">
    <citation type="submission" date="2004-06" db="EMBL/GenBank/DDBJ databases">
        <authorList>
            <person name="Gloeckner G."/>
            <person name="Schilhabel M."/>
            <person name="Lehmann R."/>
            <person name="Platzer M."/>
        </authorList>
    </citation>
    <scope>NUCLEOTIDE SEQUENCE</scope>
    <source>
        <strain evidence="2">PBi</strain>
        <plasmid evidence="2">lp54</plasmid>
    </source>
</reference>
<dbReference type="Proteomes" id="UP000274630">
    <property type="component" value="Plasmid lp54"/>
</dbReference>
<evidence type="ECO:0000313" key="3">
    <source>
        <dbReference type="EMBL" id="AZA27181.1"/>
    </source>
</evidence>
<evidence type="ECO:0000313" key="2">
    <source>
        <dbReference type="EMBL" id="AAT93832.1"/>
    </source>
</evidence>
<dbReference type="NCBIfam" id="NF033729">
    <property type="entry name" value="borfam54_2"/>
    <property type="match status" value="1"/>
</dbReference>
<dbReference type="InterPro" id="IPR008421">
    <property type="entry name" value="Borrelia_lipoprotein_PFam54/60"/>
</dbReference>
<dbReference type="NCBIfam" id="NF033730">
    <property type="entry name" value="borfam54_3"/>
    <property type="match status" value="1"/>
</dbReference>
<reference evidence="5" key="4">
    <citation type="submission" date="2018-04" db="EMBL/GenBank/DDBJ databases">
        <title>Whole Genome Assembly of Borrelia bavariensis PBi.</title>
        <authorList>
            <person name="Margos G."/>
        </authorList>
    </citation>
    <scope>NUCLEOTIDE SEQUENCE [LARGE SCALE GENOMIC DNA]</scope>
    <source>
        <strain evidence="5">PBi</strain>
        <plasmid evidence="5">lp54</plasmid>
    </source>
</reference>
<sequence>MIYKILTLFKITLLFSCSFYSPSNSEEATKELQSNLIAKNFSINKAENLNNLQQSQLSKTKKERIIKKFIQRLNENEELIESIESKIEISTQKTNQDIQKIEPIDHFGINKNAFPENTGASNIDLMLKKNEARRLFYSSLDYDENKIKKLISILAKTSSSSGYHYNIIDAFFWKGFKTQESLETVVNLLTKNELRRLILNFETKTVKDIQEKFEKLMQNKNAWIKIVEEVISKYGNNTASSSVDRIILGEMIRLGYEYKLNPDESMRITEKMKILLKACCDHIHY</sequence>
<dbReference type="EMBL" id="CP000015">
    <property type="protein sequence ID" value="AAT93832.1"/>
    <property type="molecule type" value="Genomic_DNA"/>
</dbReference>
<accession>A0A7I6GVD4</accession>
<name>A0A7I6GVD4_BORGP</name>